<dbReference type="GO" id="GO:0004674">
    <property type="term" value="F:protein serine/threonine kinase activity"/>
    <property type="evidence" value="ECO:0007669"/>
    <property type="project" value="UniProtKB-KW"/>
</dbReference>
<evidence type="ECO:0000256" key="3">
    <source>
        <dbReference type="ARBA" id="ARBA00010769"/>
    </source>
</evidence>
<evidence type="ECO:0000256" key="5">
    <source>
        <dbReference type="ARBA" id="ARBA00014619"/>
    </source>
</evidence>
<dbReference type="PROSITE" id="PS51189">
    <property type="entry name" value="FAT"/>
    <property type="match status" value="1"/>
</dbReference>
<dbReference type="EMBL" id="BIMX01000001">
    <property type="protein sequence ID" value="GCE97169.1"/>
    <property type="molecule type" value="Genomic_DNA"/>
</dbReference>
<comment type="catalytic activity">
    <reaction evidence="17">
        <text>L-seryl-[protein] + ATP = O-phospho-L-seryl-[protein] + ADP + H(+)</text>
        <dbReference type="Rhea" id="RHEA:17989"/>
        <dbReference type="Rhea" id="RHEA-COMP:9863"/>
        <dbReference type="Rhea" id="RHEA-COMP:11604"/>
        <dbReference type="ChEBI" id="CHEBI:15378"/>
        <dbReference type="ChEBI" id="CHEBI:29999"/>
        <dbReference type="ChEBI" id="CHEBI:30616"/>
        <dbReference type="ChEBI" id="CHEBI:83421"/>
        <dbReference type="ChEBI" id="CHEBI:456216"/>
        <dbReference type="EC" id="2.7.11.1"/>
    </reaction>
</comment>
<evidence type="ECO:0000256" key="13">
    <source>
        <dbReference type="ARBA" id="ARBA00022853"/>
    </source>
</evidence>
<evidence type="ECO:0000256" key="18">
    <source>
        <dbReference type="RuleBase" id="RU365027"/>
    </source>
</evidence>
<organism evidence="22 23">
    <name type="scientific">Zygosaccharomyces mellis</name>
    <dbReference type="NCBI Taxonomy" id="42258"/>
    <lineage>
        <taxon>Eukaryota</taxon>
        <taxon>Fungi</taxon>
        <taxon>Dikarya</taxon>
        <taxon>Ascomycota</taxon>
        <taxon>Saccharomycotina</taxon>
        <taxon>Saccharomycetes</taxon>
        <taxon>Saccharomycetales</taxon>
        <taxon>Saccharomycetaceae</taxon>
        <taxon>Zygosaccharomyces</taxon>
    </lineage>
</organism>
<evidence type="ECO:0000256" key="2">
    <source>
        <dbReference type="ARBA" id="ARBA00004574"/>
    </source>
</evidence>
<dbReference type="InterPro" id="IPR036940">
    <property type="entry name" value="PI3/4_kinase_cat_sf"/>
</dbReference>
<keyword evidence="23" id="KW-1185">Reference proteome</keyword>
<dbReference type="PANTHER" id="PTHR37079">
    <property type="entry name" value="SERINE/THREONINE-PROTEIN KINASE ATM"/>
    <property type="match status" value="1"/>
</dbReference>
<dbReference type="InterPro" id="IPR014009">
    <property type="entry name" value="PIK_FAT"/>
</dbReference>
<evidence type="ECO:0000256" key="14">
    <source>
        <dbReference type="ARBA" id="ARBA00022895"/>
    </source>
</evidence>
<comment type="function">
    <text evidence="18">Serine/threonine protein kinase which activates checkpoint signaling upon genotoxic stresses such as ionizing radiation (IR), ultraviolet light (UV), or DNA replication stalling, thereby acting as a DNA damage sensor. Recognizes the substrate consensus sequence [ST]-Q. Phosphorylates histone H2A to form H2AS128ph (gamma-H2A) at sites of DNA damage, involved in the regulation of DNA damage response mechanism. Required for the control of telomere length and genome stability.</text>
</comment>
<evidence type="ECO:0000259" key="21">
    <source>
        <dbReference type="PROSITE" id="PS51190"/>
    </source>
</evidence>
<dbReference type="Gene3D" id="1.10.1070.11">
    <property type="entry name" value="Phosphatidylinositol 3-/4-kinase, catalytic domain"/>
    <property type="match status" value="1"/>
</dbReference>
<reference evidence="22 23" key="1">
    <citation type="submission" date="2019-01" db="EMBL/GenBank/DDBJ databases">
        <title>Draft Genome Sequencing of Zygosaccharomyces mellis Ca-7.</title>
        <authorList>
            <person name="Shiwa Y."/>
            <person name="Kanesaki Y."/>
            <person name="Ishige T."/>
            <person name="Mura K."/>
            <person name="Hori T."/>
            <person name="Tamura T."/>
        </authorList>
    </citation>
    <scope>NUCLEOTIDE SEQUENCE [LARGE SCALE GENOMIC DNA]</scope>
    <source>
        <strain evidence="22 23">Ca-7</strain>
    </source>
</reference>
<sequence length="2795" mass="323475">MESLDILHTLRELESNKVKNRSKALDDLTSTLKQRPELIPTKSLGSTAESLVSQIRIEHEKYCDLVETQDSNQSSKISLQENRFSTLAYVLRLFVEKTCTRFKFKTVKLLLHACQVFISDRSNTAKLLHPISVHFSYTLLALIRCDSFQLKYGSFTWLDVTEKMCLMLEERFKVSTNDRSVSNLLECLSELISLDTIHLRDVSAAAYRVLLGYLKVSQKETVNTRLILSLVNQFVVKSHTNHVNQCIQLIRATWDHALVIGFAINTDIQRELSYCDIFASELLVNNLPLMIGQKVPESIASTLQEYLSQRLINFKPTNLTLDCLQLNEQRDRKVKWFEFYDFQLVESFDPHDWFNLLAIVKLMRSYYCIVKSENLASQLFKKRKIHSGIVSFLKESSNIDHFICNTLELGDSHAQLLALEICAFHNANNTGDSVHYEQLKELLLKRFGDVNLTGWTCLCLVSLITQKDFFLEEHDVNRIFKVCLPLIKIPKWCRLSCWLLAITMKYSKLRITDSSTLNQIHDLYELSPINGPCVISNEAFKFWKYLESYGKELKFRQSGSTFMKIMEWLDHKWDQLLPLEHHQDKLYNFIAWLSNRSIQTGEDESDVFSSNYRLYDWRYSSWKEYYRNWIQYREEREFLLLRNLPGKLVKNKEEVNSIATIYTDSEALQKLLYRLLETIEGNYHLTTLLQFKWIIQILKVINYLAGDSLFLIYFDDFQRCVGSFLQSLNFHDKGSLLVFFYQIVSLRMPNVEHLIFNKLNIQDIMVTFLKIMDSANGESAYQSNHFDGIVSRSSELGITDSMVCGMNPFYRCDFQISTEALLHVLEAQSEPVNRRLEVLLDFVNGLETKSFIKCFGPTIAFFESSNKEGYMDPSLLEQFTQLASDHLLNKEYLISNLSMYWMSSYLDAIRPHWLINNSTGSLNSDCNDILDWMISRFEDAAFSGGYAILRLSQLLLHMLRFHDMSRMCVKGGKQRIFATFIDCLKKLDRATILTQLFEIVEYMSMVSYKNQRIIFLEIKDLFEPPQQTIEYASFYTLTMLRFALLSYSNLVLALKNMISYSTFKHTRAYIITALEIIAEKLHLSSLRDLFDLCKFDLLSFWFSYGDNLLDDYNNDRHDSKWDIGLFGFESLEEFEKVHYSDLAAFLFSRNDKNLSLMQQIKDVIGKSREQMFFDSYYKAIPLSHVEKGLQTSMSKIGNEVTNDFTKPCNQLLIYRWVLQYCDFGSLIDTGLIMGKLFPHSNFLIDLFPSNAQTSRFQLPLHIPPERWSVLLLNFPYQSSFSAGELHFLILWILTDLEASKFNELRLHCIRQIKFVVVSHERTLFNYASFSCILKTLSRYLEDVRLYEEVLQLIISFIKLSDQNDSSIVDAFSSIYAEALMIMRNPRLTVDSSFKNLSKFIASLPIQFSRTWKFCDEIVQGLSPGDDIYENDEFLKTEDCNVDKIVLLSLMFSYAKAPDLCRLKIKPTQLAVLNLLRYEIPEEYMSRNVELWIAYYFDSFGSAQEASELLRKSNFAQQDMSFRDLFGEPGSLDILLEKFLENLESSSVQGSCKVQFLWESVLSFLLTNSGYSQKNSLRMSDTLYEKYKKRYVLVDRGLFTLLHGSFCDVQDLEVFIKDHFLSLSISYDAWLLEFAGSLLKDLSLIIPDIMIFYHLCSVSSNFTEDILTILFNLVMFHNPRKGIDWAVIIVSQMENLLKTDSAAKKTGAILKIVSMLRSGYRLKERYCILAYSSLPLKLVCESALRTGQVTFSYMLFEEFSMNEVGTLDTVTLGSIYEALGDVDLMAGLPTPYTLGGALHSINKTEQNTWKSFLINNANFNANCNNQLKSGQSSLLRVTESLDFYGLASFLGDDDYSRQSHDPYKWALHLGNWDLPSPVFINTKEKGLYYSLKKVLLEETRPFKSLENSLVKLVEGRKDFISQTEWVDTVSNVSLLQRLANSLETGDDIVPTLRALQAQDEDKLQKLDFEDYKPCLQSKHLLSSILSDKTWKSQCNRLLDIKVVTAIQLANDAKYSIENKSTQDSLRYAFLIENLLESVRALDNNTPVLSSLERLGSFLSAEALWECKEFKTPVRILEGLLHRPSEPVLSGEISELYGLLEVPDDYIQAMLVKWASESRLETASVIFEKYIRNFEVKVKDHSMRAKMFYILGNFLNDQAQRLQASREIEERQHRCDRQVNESNALEMIYKNSNLSGNERKDAKRHYLKVQMQLENDMELLNNLRSQRMQFVTKALHYYLNTLVFTNTFDDDVLDKFCGLWFEYDGVDDVNSLLLKEIGSVPSWKFLPWVNQIASKLSTEQTKFQKPLQLTMKRLLFKLPYDSLYSVMSILFYDKQSANLDQRILQKVQAVENLLKELQGFEKGNYYKNYVIPVREFCEMSVELANTRIEVNAKFPKELHLSNLKIGQYWLKILPEQELPLPTMRFPIRSSSDGKIRRPYIASTMETVDISSTGISLPKIMTFRISDGINRKVLIKGSNDDLRQDAIMEQVFGQVNKILQKDKQMRKLDLNISTYEVIPLGPNSGIIEYVAHSVSLNQILVVLHRNDQISFDQARKKMKAVQSKSKDERVRTYKKLAEVIKPQLRNFFFNHFSEPQEWLDVKKAYTKGIAASSIVGHILGLGDRHLNNILLDYSTGKPIHIDLGVAFDQGRLLPIPELVPFRLTRDVIDGFGVTGVDGLFRRSCESTYSVLRENYEKVMHVLNILKWDPLYSWVMSPVRRHRHLLEEDSQPFGSINLGKGDSASEFEENQESYRALKSVEEKLIGNGLSVEATIQELIQQATDVENLALIYMGWSPFY</sequence>
<dbReference type="PANTHER" id="PTHR37079:SF4">
    <property type="entry name" value="SERINE_THREONINE-PROTEIN KINASE ATM"/>
    <property type="match status" value="1"/>
</dbReference>
<dbReference type="GO" id="GO:0106310">
    <property type="term" value="F:protein serine kinase activity"/>
    <property type="evidence" value="ECO:0007669"/>
    <property type="project" value="RHEA"/>
</dbReference>
<dbReference type="GO" id="GO:0035556">
    <property type="term" value="P:intracellular signal transduction"/>
    <property type="evidence" value="ECO:0007669"/>
    <property type="project" value="UniProtKB-ARBA"/>
</dbReference>
<evidence type="ECO:0000256" key="6">
    <source>
        <dbReference type="ARBA" id="ARBA00022454"/>
    </source>
</evidence>
<dbReference type="InterPro" id="IPR000403">
    <property type="entry name" value="PI3/4_kinase_cat_dom"/>
</dbReference>
<evidence type="ECO:0000256" key="17">
    <source>
        <dbReference type="ARBA" id="ARBA00048679"/>
    </source>
</evidence>
<dbReference type="GO" id="GO:0005634">
    <property type="term" value="C:nucleus"/>
    <property type="evidence" value="ECO:0007669"/>
    <property type="project" value="UniProtKB-SubCell"/>
</dbReference>
<keyword evidence="9 18" id="KW-0547">Nucleotide-binding</keyword>
<dbReference type="Gene3D" id="3.30.1010.10">
    <property type="entry name" value="Phosphatidylinositol 3-kinase Catalytic Subunit, Chain A, domain 4"/>
    <property type="match status" value="1"/>
</dbReference>
<keyword evidence="13 18" id="KW-0156">Chromatin regulator</keyword>
<keyword evidence="14 18" id="KW-0779">Telomere</keyword>
<evidence type="ECO:0000259" key="20">
    <source>
        <dbReference type="PROSITE" id="PS51189"/>
    </source>
</evidence>
<dbReference type="SUPFAM" id="SSF56112">
    <property type="entry name" value="Protein kinase-like (PK-like)"/>
    <property type="match status" value="1"/>
</dbReference>
<dbReference type="Pfam" id="PF02260">
    <property type="entry name" value="FATC"/>
    <property type="match status" value="1"/>
</dbReference>
<keyword evidence="10 18" id="KW-0227">DNA damage</keyword>
<dbReference type="InterPro" id="IPR018936">
    <property type="entry name" value="PI3/4_kinase_CS"/>
</dbReference>
<evidence type="ECO:0000256" key="7">
    <source>
        <dbReference type="ARBA" id="ARBA00022527"/>
    </source>
</evidence>
<dbReference type="Proteomes" id="UP000301737">
    <property type="component" value="Unassembled WGS sequence"/>
</dbReference>
<proteinExistence type="inferred from homology"/>
<dbReference type="InterPro" id="IPR003152">
    <property type="entry name" value="FATC_dom"/>
</dbReference>
<evidence type="ECO:0000256" key="9">
    <source>
        <dbReference type="ARBA" id="ARBA00022741"/>
    </source>
</evidence>
<dbReference type="PROSITE" id="PS00915">
    <property type="entry name" value="PI3_4_KINASE_1"/>
    <property type="match status" value="1"/>
</dbReference>
<dbReference type="OrthoDB" id="381190at2759"/>
<dbReference type="Pfam" id="PF11640">
    <property type="entry name" value="TAN"/>
    <property type="match status" value="1"/>
</dbReference>
<keyword evidence="11 18" id="KW-0418">Kinase</keyword>
<keyword evidence="15 18" id="KW-0539">Nucleus</keyword>
<dbReference type="SMART" id="SM01343">
    <property type="entry name" value="FATC"/>
    <property type="match status" value="1"/>
</dbReference>
<evidence type="ECO:0000256" key="15">
    <source>
        <dbReference type="ARBA" id="ARBA00023242"/>
    </source>
</evidence>
<accession>A0A4C2E379</accession>
<keyword evidence="6 18" id="KW-0158">Chromosome</keyword>
<dbReference type="GO" id="GO:0006281">
    <property type="term" value="P:DNA repair"/>
    <property type="evidence" value="ECO:0007669"/>
    <property type="project" value="InterPro"/>
</dbReference>
<keyword evidence="12 18" id="KW-0067">ATP-binding</keyword>
<dbReference type="FunFam" id="3.30.1010.10:FF:000032">
    <property type="entry name" value="Serine/threonine-protein kinase TEL1"/>
    <property type="match status" value="1"/>
</dbReference>
<evidence type="ECO:0000259" key="19">
    <source>
        <dbReference type="PROSITE" id="PS50290"/>
    </source>
</evidence>
<dbReference type="GO" id="GO:0000781">
    <property type="term" value="C:chromosome, telomeric region"/>
    <property type="evidence" value="ECO:0007669"/>
    <property type="project" value="UniProtKB-SubCell"/>
</dbReference>
<dbReference type="EC" id="2.7.11.1" evidence="4 18"/>
<keyword evidence="7 18" id="KW-0723">Serine/threonine-protein kinase</keyword>
<dbReference type="GO" id="GO:0006325">
    <property type="term" value="P:chromatin organization"/>
    <property type="evidence" value="ECO:0007669"/>
    <property type="project" value="UniProtKB-KW"/>
</dbReference>
<keyword evidence="8 18" id="KW-0808">Transferase</keyword>
<dbReference type="PROSITE" id="PS51190">
    <property type="entry name" value="FATC"/>
    <property type="match status" value="1"/>
</dbReference>
<evidence type="ECO:0000256" key="10">
    <source>
        <dbReference type="ARBA" id="ARBA00022763"/>
    </source>
</evidence>
<evidence type="ECO:0000256" key="4">
    <source>
        <dbReference type="ARBA" id="ARBA00012513"/>
    </source>
</evidence>
<dbReference type="GO" id="GO:0005524">
    <property type="term" value="F:ATP binding"/>
    <property type="evidence" value="ECO:0007669"/>
    <property type="project" value="UniProtKB-KW"/>
</dbReference>
<dbReference type="Pfam" id="PF00454">
    <property type="entry name" value="PI3_PI4_kinase"/>
    <property type="match status" value="1"/>
</dbReference>
<dbReference type="SMART" id="SM00146">
    <property type="entry name" value="PI3Kc"/>
    <property type="match status" value="1"/>
</dbReference>
<name>A0A4C2E379_9SACH</name>
<comment type="similarity">
    <text evidence="3 18">Belongs to the PI3/PI4-kinase family. ATM subfamily.</text>
</comment>
<dbReference type="PROSITE" id="PS00916">
    <property type="entry name" value="PI3_4_KINASE_2"/>
    <property type="match status" value="1"/>
</dbReference>
<comment type="catalytic activity">
    <reaction evidence="16 18">
        <text>L-threonyl-[protein] + ATP = O-phospho-L-threonyl-[protein] + ADP + H(+)</text>
        <dbReference type="Rhea" id="RHEA:46608"/>
        <dbReference type="Rhea" id="RHEA-COMP:11060"/>
        <dbReference type="Rhea" id="RHEA-COMP:11605"/>
        <dbReference type="ChEBI" id="CHEBI:15378"/>
        <dbReference type="ChEBI" id="CHEBI:30013"/>
        <dbReference type="ChEBI" id="CHEBI:30616"/>
        <dbReference type="ChEBI" id="CHEBI:61977"/>
        <dbReference type="ChEBI" id="CHEBI:456216"/>
        <dbReference type="EC" id="2.7.11.1"/>
    </reaction>
</comment>
<evidence type="ECO:0000256" key="16">
    <source>
        <dbReference type="ARBA" id="ARBA00047899"/>
    </source>
</evidence>
<evidence type="ECO:0000256" key="11">
    <source>
        <dbReference type="ARBA" id="ARBA00022777"/>
    </source>
</evidence>
<dbReference type="InterPro" id="IPR044107">
    <property type="entry name" value="PIKKc_ATM"/>
</dbReference>
<feature type="domain" description="PI3K/PI4K catalytic" evidence="19">
    <location>
        <begin position="2442"/>
        <end position="2754"/>
    </location>
</feature>
<evidence type="ECO:0000313" key="23">
    <source>
        <dbReference type="Proteomes" id="UP000301737"/>
    </source>
</evidence>
<dbReference type="CDD" id="cd05171">
    <property type="entry name" value="PIKKc_ATM"/>
    <property type="match status" value="1"/>
</dbReference>
<dbReference type="PROSITE" id="PS50290">
    <property type="entry name" value="PI3_4_KINASE_3"/>
    <property type="match status" value="1"/>
</dbReference>
<feature type="domain" description="FAT" evidence="20">
    <location>
        <begin position="1737"/>
        <end position="2330"/>
    </location>
</feature>
<dbReference type="SMART" id="SM01342">
    <property type="entry name" value="TAN"/>
    <property type="match status" value="1"/>
</dbReference>
<dbReference type="InterPro" id="IPR011009">
    <property type="entry name" value="Kinase-like_dom_sf"/>
</dbReference>
<evidence type="ECO:0000313" key="22">
    <source>
        <dbReference type="EMBL" id="GCE97169.1"/>
    </source>
</evidence>
<evidence type="ECO:0000256" key="12">
    <source>
        <dbReference type="ARBA" id="ARBA00022840"/>
    </source>
</evidence>
<comment type="caution">
    <text evidence="22">The sequence shown here is derived from an EMBL/GenBank/DDBJ whole genome shotgun (WGS) entry which is preliminary data.</text>
</comment>
<dbReference type="InterPro" id="IPR038980">
    <property type="entry name" value="ATM_plant"/>
</dbReference>
<evidence type="ECO:0000256" key="8">
    <source>
        <dbReference type="ARBA" id="ARBA00022679"/>
    </source>
</evidence>
<evidence type="ECO:0000256" key="1">
    <source>
        <dbReference type="ARBA" id="ARBA00004123"/>
    </source>
</evidence>
<gene>
    <name evidence="22" type="primary">TEL1</name>
    <name evidence="22" type="ORF">ZYGM_004195</name>
</gene>
<protein>
    <recommendedName>
        <fullName evidence="5 18">Serine/threonine-protein kinase Tel1</fullName>
        <ecNumber evidence="4 18">2.7.11.1</ecNumber>
    </recommendedName>
</protein>
<dbReference type="InterPro" id="IPR021668">
    <property type="entry name" value="TAN"/>
</dbReference>
<feature type="domain" description="FATC" evidence="21">
    <location>
        <begin position="2763"/>
        <end position="2795"/>
    </location>
</feature>
<comment type="subcellular location">
    <subcellularLocation>
        <location evidence="2 18">Chromosome</location>
        <location evidence="2 18">Telomere</location>
    </subcellularLocation>
    <subcellularLocation>
        <location evidence="1 18">Nucleus</location>
    </subcellularLocation>
</comment>